<feature type="region of interest" description="Disordered" evidence="5">
    <location>
        <begin position="1"/>
        <end position="33"/>
    </location>
</feature>
<dbReference type="PANTHER" id="PTHR30346:SF28">
    <property type="entry name" value="HTH-TYPE TRANSCRIPTIONAL REGULATOR CYNR"/>
    <property type="match status" value="1"/>
</dbReference>
<organism evidence="7 8">
    <name type="scientific">Kitasatospora indigofera</name>
    <dbReference type="NCBI Taxonomy" id="67307"/>
    <lineage>
        <taxon>Bacteria</taxon>
        <taxon>Bacillati</taxon>
        <taxon>Actinomycetota</taxon>
        <taxon>Actinomycetes</taxon>
        <taxon>Kitasatosporales</taxon>
        <taxon>Streptomycetaceae</taxon>
        <taxon>Kitasatospora</taxon>
    </lineage>
</organism>
<comment type="similarity">
    <text evidence="1">Belongs to the LysR transcriptional regulatory family.</text>
</comment>
<keyword evidence="2" id="KW-0805">Transcription regulation</keyword>
<dbReference type="Gene3D" id="1.10.10.10">
    <property type="entry name" value="Winged helix-like DNA-binding domain superfamily/Winged helix DNA-binding domain"/>
    <property type="match status" value="1"/>
</dbReference>
<keyword evidence="3" id="KW-0238">DNA-binding</keyword>
<evidence type="ECO:0000256" key="1">
    <source>
        <dbReference type="ARBA" id="ARBA00009437"/>
    </source>
</evidence>
<dbReference type="InterPro" id="IPR000847">
    <property type="entry name" value="LysR_HTH_N"/>
</dbReference>
<keyword evidence="4" id="KW-0804">Transcription</keyword>
<proteinExistence type="inferred from homology"/>
<evidence type="ECO:0000256" key="4">
    <source>
        <dbReference type="ARBA" id="ARBA00023163"/>
    </source>
</evidence>
<keyword evidence="8" id="KW-1185">Reference proteome</keyword>
<dbReference type="GO" id="GO:0003677">
    <property type="term" value="F:DNA binding"/>
    <property type="evidence" value="ECO:0007669"/>
    <property type="project" value="UniProtKB-KW"/>
</dbReference>
<feature type="domain" description="HTH lysR-type" evidence="6">
    <location>
        <begin position="58"/>
        <end position="107"/>
    </location>
</feature>
<evidence type="ECO:0000256" key="2">
    <source>
        <dbReference type="ARBA" id="ARBA00023015"/>
    </source>
</evidence>
<evidence type="ECO:0000259" key="6">
    <source>
        <dbReference type="PROSITE" id="PS50931"/>
    </source>
</evidence>
<gene>
    <name evidence="7" type="ORF">GCM10018781_49570</name>
</gene>
<dbReference type="PRINTS" id="PR00039">
    <property type="entry name" value="HTHLYSR"/>
</dbReference>
<dbReference type="InterPro" id="IPR036388">
    <property type="entry name" value="WH-like_DNA-bd_sf"/>
</dbReference>
<dbReference type="AlphaFoldDB" id="A0A919G2R4"/>
<evidence type="ECO:0000313" key="7">
    <source>
        <dbReference type="EMBL" id="GHH77012.1"/>
    </source>
</evidence>
<dbReference type="FunFam" id="1.10.10.10:FF:000001">
    <property type="entry name" value="LysR family transcriptional regulator"/>
    <property type="match status" value="1"/>
</dbReference>
<dbReference type="Proteomes" id="UP000617734">
    <property type="component" value="Unassembled WGS sequence"/>
</dbReference>
<reference evidence="7" key="2">
    <citation type="submission" date="2020-09" db="EMBL/GenBank/DDBJ databases">
        <authorList>
            <person name="Sun Q."/>
            <person name="Ohkuma M."/>
        </authorList>
    </citation>
    <scope>NUCLEOTIDE SEQUENCE</scope>
    <source>
        <strain evidence="7">JCM 4646</strain>
    </source>
</reference>
<name>A0A919G2R4_9ACTN</name>
<dbReference type="GO" id="GO:0003700">
    <property type="term" value="F:DNA-binding transcription factor activity"/>
    <property type="evidence" value="ECO:0007669"/>
    <property type="project" value="InterPro"/>
</dbReference>
<dbReference type="GO" id="GO:0032993">
    <property type="term" value="C:protein-DNA complex"/>
    <property type="evidence" value="ECO:0007669"/>
    <property type="project" value="TreeGrafter"/>
</dbReference>
<protein>
    <submittedName>
        <fullName evidence="7">Transcriptional regulator</fullName>
    </submittedName>
</protein>
<sequence length="345" mass="36731">MTDGTGQPAERAGERAGGPPGGPWGATPGEPPVELPIRLAELGPETAVAQLAPRLAQFAAVARLEHVTRAAQLLGMPQPTLSRAVARLEEELGVDLLARQGRTVRLTRAGRLLLGSVERALAELERGAEAARAEADPASGRVAFGFLHTMGTDAVPALLRGFRAVQPQIRFQLVQDYTAAMLERLRAGELDLCLVSPLPDAPDLTARPLDEQRLALVVPDGHRLAGRRRIRLAEVAREPFVAVERGYGLRAITDGFCAEAGFVPRIAFEGEDAETLRGLVAAGLGVALLPPALVARPGVVELEVTAPRTRRAIGLAWAAGRPLTPPVATFRDFVLSRRGRLLDHG</sequence>
<dbReference type="PROSITE" id="PS50931">
    <property type="entry name" value="HTH_LYSR"/>
    <property type="match status" value="1"/>
</dbReference>
<reference evidence="7" key="1">
    <citation type="journal article" date="2014" name="Int. J. Syst. Evol. Microbiol.">
        <title>Complete genome sequence of Corynebacterium casei LMG S-19264T (=DSM 44701T), isolated from a smear-ripened cheese.</title>
        <authorList>
            <consortium name="US DOE Joint Genome Institute (JGI-PGF)"/>
            <person name="Walter F."/>
            <person name="Albersmeier A."/>
            <person name="Kalinowski J."/>
            <person name="Ruckert C."/>
        </authorList>
    </citation>
    <scope>NUCLEOTIDE SEQUENCE</scope>
    <source>
        <strain evidence="7">JCM 4646</strain>
    </source>
</reference>
<dbReference type="EMBL" id="BNBO01000031">
    <property type="protein sequence ID" value="GHH77012.1"/>
    <property type="molecule type" value="Genomic_DNA"/>
</dbReference>
<dbReference type="CDD" id="cd08434">
    <property type="entry name" value="PBP2_GltC_like"/>
    <property type="match status" value="1"/>
</dbReference>
<dbReference type="Pfam" id="PF03466">
    <property type="entry name" value="LysR_substrate"/>
    <property type="match status" value="1"/>
</dbReference>
<dbReference type="InterPro" id="IPR036390">
    <property type="entry name" value="WH_DNA-bd_sf"/>
</dbReference>
<comment type="caution">
    <text evidence="7">The sequence shown here is derived from an EMBL/GenBank/DDBJ whole genome shotgun (WGS) entry which is preliminary data.</text>
</comment>
<dbReference type="SUPFAM" id="SSF46785">
    <property type="entry name" value="Winged helix' DNA-binding domain"/>
    <property type="match status" value="1"/>
</dbReference>
<dbReference type="Pfam" id="PF00126">
    <property type="entry name" value="HTH_1"/>
    <property type="match status" value="1"/>
</dbReference>
<dbReference type="Gene3D" id="3.40.190.10">
    <property type="entry name" value="Periplasmic binding protein-like II"/>
    <property type="match status" value="2"/>
</dbReference>
<dbReference type="InterPro" id="IPR005119">
    <property type="entry name" value="LysR_subst-bd"/>
</dbReference>
<dbReference type="PANTHER" id="PTHR30346">
    <property type="entry name" value="TRANSCRIPTIONAL DUAL REGULATOR HCAR-RELATED"/>
    <property type="match status" value="1"/>
</dbReference>
<evidence type="ECO:0000256" key="5">
    <source>
        <dbReference type="SAM" id="MobiDB-lite"/>
    </source>
</evidence>
<evidence type="ECO:0000256" key="3">
    <source>
        <dbReference type="ARBA" id="ARBA00023125"/>
    </source>
</evidence>
<accession>A0A919G2R4</accession>
<evidence type="ECO:0000313" key="8">
    <source>
        <dbReference type="Proteomes" id="UP000617734"/>
    </source>
</evidence>
<dbReference type="SUPFAM" id="SSF53850">
    <property type="entry name" value="Periplasmic binding protein-like II"/>
    <property type="match status" value="1"/>
</dbReference>